<feature type="region of interest" description="Disordered" evidence="1">
    <location>
        <begin position="54"/>
        <end position="105"/>
    </location>
</feature>
<dbReference type="PANTHER" id="PTHR33871:SF16">
    <property type="entry name" value="CK25"/>
    <property type="match status" value="1"/>
</dbReference>
<evidence type="ECO:0000256" key="1">
    <source>
        <dbReference type="SAM" id="MobiDB-lite"/>
    </source>
</evidence>
<dbReference type="Proteomes" id="UP001161247">
    <property type="component" value="Chromosome 1"/>
</dbReference>
<dbReference type="EMBL" id="OX459118">
    <property type="protein sequence ID" value="CAI9089483.1"/>
    <property type="molecule type" value="Genomic_DNA"/>
</dbReference>
<proteinExistence type="predicted"/>
<reference evidence="2" key="1">
    <citation type="submission" date="2023-03" db="EMBL/GenBank/DDBJ databases">
        <authorList>
            <person name="Julca I."/>
        </authorList>
    </citation>
    <scope>NUCLEOTIDE SEQUENCE</scope>
</reference>
<feature type="region of interest" description="Disordered" evidence="1">
    <location>
        <begin position="187"/>
        <end position="352"/>
    </location>
</feature>
<sequence length="376" mass="40604">MLKKFHLGFYISEPTDPNIPNSLQHLYHSTILRNRASILSAADQKMGCCFSSKKLSSQGSDDKCGGAGGGGAPPRSHPPVEEETVKEVLSETPITKPVPPPPPKAVVNDKISRYEVPETQELKIEVLEIEPTITTPAAADVRVAKEELKTAVIRPAEDVVSEVSEYENSELCSVTESFSTTTTATVNGMEKRVDDGEEVTQRQRSPVRARRKRPNVGDMTGGRERGARSPARRALPSPESKKPVASLRQVQGRSTMGSQRRNVGTGAPNNGTLRRDSSTGGSARRSRSPATRGGQVGSRQNARYRSPGRSENGRSAGGWSPARALDNGVKVDRSSSDMVSPESSTLDLEKPNDSVLDETAESLENPLVSLECFIFL</sequence>
<feature type="compositionally biased region" description="Basic residues" evidence="1">
    <location>
        <begin position="205"/>
        <end position="214"/>
    </location>
</feature>
<keyword evidence="3" id="KW-1185">Reference proteome</keyword>
<protein>
    <submittedName>
        <fullName evidence="2">OLC1v1024067C1</fullName>
    </submittedName>
</protein>
<dbReference type="AlphaFoldDB" id="A0AAV1C333"/>
<evidence type="ECO:0000313" key="3">
    <source>
        <dbReference type="Proteomes" id="UP001161247"/>
    </source>
</evidence>
<accession>A0AAV1C333</accession>
<feature type="compositionally biased region" description="Polar residues" evidence="1">
    <location>
        <begin position="248"/>
        <end position="272"/>
    </location>
</feature>
<feature type="compositionally biased region" description="Polar residues" evidence="1">
    <location>
        <begin position="336"/>
        <end position="346"/>
    </location>
</feature>
<name>A0AAV1C333_OLDCO</name>
<feature type="compositionally biased region" description="Low complexity" evidence="1">
    <location>
        <begin position="278"/>
        <end position="293"/>
    </location>
</feature>
<feature type="compositionally biased region" description="Basic and acidic residues" evidence="1">
    <location>
        <begin position="78"/>
        <end position="89"/>
    </location>
</feature>
<dbReference type="PANTHER" id="PTHR33871">
    <property type="entry name" value="OS05G0503100 PROTEIN-RELATED"/>
    <property type="match status" value="1"/>
</dbReference>
<evidence type="ECO:0000313" key="2">
    <source>
        <dbReference type="EMBL" id="CAI9089483.1"/>
    </source>
</evidence>
<organism evidence="2 3">
    <name type="scientific">Oldenlandia corymbosa var. corymbosa</name>
    <dbReference type="NCBI Taxonomy" id="529605"/>
    <lineage>
        <taxon>Eukaryota</taxon>
        <taxon>Viridiplantae</taxon>
        <taxon>Streptophyta</taxon>
        <taxon>Embryophyta</taxon>
        <taxon>Tracheophyta</taxon>
        <taxon>Spermatophyta</taxon>
        <taxon>Magnoliopsida</taxon>
        <taxon>eudicotyledons</taxon>
        <taxon>Gunneridae</taxon>
        <taxon>Pentapetalae</taxon>
        <taxon>asterids</taxon>
        <taxon>lamiids</taxon>
        <taxon>Gentianales</taxon>
        <taxon>Rubiaceae</taxon>
        <taxon>Rubioideae</taxon>
        <taxon>Spermacoceae</taxon>
        <taxon>Hedyotis-Oldenlandia complex</taxon>
        <taxon>Oldenlandia</taxon>
    </lineage>
</organism>
<gene>
    <name evidence="2" type="ORF">OLC1_LOCUS1818</name>
</gene>